<sequence length="139" mass="14373">MLRLILTAVSSLQIGTRIKDAVERSVKKAVIIAIAAVIALYAIAFGLVAGYQALIVYGFTAVAAAGIVAGALVVLALIVLAFIPIVTRQKKTEAPSLMEAPAEGMAMIDQSVGKAMQQVGPLTLLVAAFAAGLLASRRR</sequence>
<evidence type="ECO:0000313" key="2">
    <source>
        <dbReference type="EMBL" id="ODS02406.1"/>
    </source>
</evidence>
<reference evidence="2 3" key="1">
    <citation type="journal article" date="2016" name="Environ. Microbiol.">
        <title>New Methyloceanibacter diversity from North Sea sediments includes methanotroph containing solely the soluble methane monooxygenase.</title>
        <authorList>
            <person name="Vekeman B."/>
            <person name="Kerckhof F.M."/>
            <person name="Cremers G."/>
            <person name="de Vos P."/>
            <person name="Vandamme P."/>
            <person name="Boon N."/>
            <person name="Op den Camp H.J."/>
            <person name="Heylen K."/>
        </authorList>
    </citation>
    <scope>NUCLEOTIDE SEQUENCE [LARGE SCALE GENOMIC DNA]</scope>
    <source>
        <strain evidence="2 3">R-67177</strain>
    </source>
</reference>
<keyword evidence="1" id="KW-1133">Transmembrane helix</keyword>
<dbReference type="EMBL" id="LPWD01000321">
    <property type="protein sequence ID" value="ODS02406.1"/>
    <property type="molecule type" value="Genomic_DNA"/>
</dbReference>
<evidence type="ECO:0000256" key="1">
    <source>
        <dbReference type="SAM" id="Phobius"/>
    </source>
</evidence>
<dbReference type="AlphaFoldDB" id="A0A1E3W9F5"/>
<feature type="transmembrane region" description="Helical" evidence="1">
    <location>
        <begin position="56"/>
        <end position="83"/>
    </location>
</feature>
<dbReference type="OrthoDB" id="8451516at2"/>
<keyword evidence="1" id="KW-0812">Transmembrane</keyword>
<keyword evidence="3" id="KW-1185">Reference proteome</keyword>
<name>A0A1E3W9F5_9HYPH</name>
<organism evidence="2 3">
    <name type="scientific">Methyloceanibacter marginalis</name>
    <dbReference type="NCBI Taxonomy" id="1774971"/>
    <lineage>
        <taxon>Bacteria</taxon>
        <taxon>Pseudomonadati</taxon>
        <taxon>Pseudomonadota</taxon>
        <taxon>Alphaproteobacteria</taxon>
        <taxon>Hyphomicrobiales</taxon>
        <taxon>Hyphomicrobiaceae</taxon>
        <taxon>Methyloceanibacter</taxon>
    </lineage>
</organism>
<dbReference type="RefSeq" id="WP_069624409.1">
    <property type="nucleotide sequence ID" value="NZ_LPWD01000321.1"/>
</dbReference>
<evidence type="ECO:0000313" key="3">
    <source>
        <dbReference type="Proteomes" id="UP000095042"/>
    </source>
</evidence>
<keyword evidence="1" id="KW-0472">Membrane</keyword>
<accession>A0A1E3W9F5</accession>
<proteinExistence type="predicted"/>
<dbReference type="Proteomes" id="UP000095042">
    <property type="component" value="Unassembled WGS sequence"/>
</dbReference>
<feature type="transmembrane region" description="Helical" evidence="1">
    <location>
        <begin position="29"/>
        <end position="49"/>
    </location>
</feature>
<protein>
    <submittedName>
        <fullName evidence="2">Uncharacterized protein</fullName>
    </submittedName>
</protein>
<comment type="caution">
    <text evidence="2">The sequence shown here is derived from an EMBL/GenBank/DDBJ whole genome shotgun (WGS) entry which is preliminary data.</text>
</comment>
<gene>
    <name evidence="2" type="ORF">AUC71_15595</name>
</gene>